<gene>
    <name evidence="1" type="ORF">MKUB_39070</name>
</gene>
<reference evidence="1 2" key="1">
    <citation type="journal article" date="2019" name="Emerg. Microbes Infect.">
        <title>Comprehensive subspecies identification of 175 nontuberculous mycobacteria species based on 7547 genomic profiles.</title>
        <authorList>
            <person name="Matsumoto Y."/>
            <person name="Kinjo T."/>
            <person name="Motooka D."/>
            <person name="Nabeya D."/>
            <person name="Jung N."/>
            <person name="Uechi K."/>
            <person name="Horii T."/>
            <person name="Iida T."/>
            <person name="Fujita J."/>
            <person name="Nakamura S."/>
        </authorList>
    </citation>
    <scope>NUCLEOTIDE SEQUENCE [LARGE SCALE GENOMIC DNA]</scope>
    <source>
        <strain evidence="1 2">JCM 13573</strain>
    </source>
</reference>
<sequence length="64" mass="7058">MALAYAVLTPLGSDPRPGVRVKRIELPEVVDVAPRQRGEIAFLLMGWGLERLRLLPRNHVSGVA</sequence>
<dbReference type="EMBL" id="BLKU01000005">
    <property type="protein sequence ID" value="GFG66417.1"/>
    <property type="molecule type" value="Genomic_DNA"/>
</dbReference>
<comment type="caution">
    <text evidence="1">The sequence shown here is derived from an EMBL/GenBank/DDBJ whole genome shotgun (WGS) entry which is preliminary data.</text>
</comment>
<proteinExistence type="predicted"/>
<accession>A0ABQ1BRQ7</accession>
<keyword evidence="2" id="KW-1185">Reference proteome</keyword>
<protein>
    <submittedName>
        <fullName evidence="1">Uncharacterized protein</fullName>
    </submittedName>
</protein>
<name>A0ABQ1BRQ7_9MYCO</name>
<organism evidence="1 2">
    <name type="scientific">Mycobacterium kubicae</name>
    <dbReference type="NCBI Taxonomy" id="120959"/>
    <lineage>
        <taxon>Bacteria</taxon>
        <taxon>Bacillati</taxon>
        <taxon>Actinomycetota</taxon>
        <taxon>Actinomycetes</taxon>
        <taxon>Mycobacteriales</taxon>
        <taxon>Mycobacteriaceae</taxon>
        <taxon>Mycobacterium</taxon>
        <taxon>Mycobacterium simiae complex</taxon>
    </lineage>
</organism>
<evidence type="ECO:0000313" key="2">
    <source>
        <dbReference type="Proteomes" id="UP000465306"/>
    </source>
</evidence>
<dbReference type="Proteomes" id="UP000465306">
    <property type="component" value="Unassembled WGS sequence"/>
</dbReference>
<evidence type="ECO:0000313" key="1">
    <source>
        <dbReference type="EMBL" id="GFG66417.1"/>
    </source>
</evidence>